<gene>
    <name evidence="1" type="ORF">SAMN05216337_101139</name>
</gene>
<evidence type="ECO:0000313" key="1">
    <source>
        <dbReference type="EMBL" id="SDD42493.1"/>
    </source>
</evidence>
<protein>
    <submittedName>
        <fullName evidence="1">Uncharacterized protein</fullName>
    </submittedName>
</protein>
<accession>A0A1G6UMF3</accession>
<dbReference type="Proteomes" id="UP000199245">
    <property type="component" value="Unassembled WGS sequence"/>
</dbReference>
<name>A0A1G6UMF3_9BRAD</name>
<evidence type="ECO:0000313" key="2">
    <source>
        <dbReference type="Proteomes" id="UP000199245"/>
    </source>
</evidence>
<proteinExistence type="predicted"/>
<dbReference type="AlphaFoldDB" id="A0A1G6UMF3"/>
<reference evidence="1 2" key="1">
    <citation type="submission" date="2016-10" db="EMBL/GenBank/DDBJ databases">
        <authorList>
            <person name="de Groot N.N."/>
        </authorList>
    </citation>
    <scope>NUCLEOTIDE SEQUENCE [LARGE SCALE GENOMIC DNA]</scope>
    <source>
        <strain evidence="1 2">R5</strain>
    </source>
</reference>
<sequence length="79" mass="9396">MSAEIIQFIQSARIPNASRRTFPRSHFRAVLPDPDPDCDTAPSEYIFLANDFIRRGYRLFEPVSPWAWQHTLYWRKELV</sequence>
<organism evidence="1 2">
    <name type="scientific">Bradyrhizobium brasilense</name>
    <dbReference type="NCBI Taxonomy" id="1419277"/>
    <lineage>
        <taxon>Bacteria</taxon>
        <taxon>Pseudomonadati</taxon>
        <taxon>Pseudomonadota</taxon>
        <taxon>Alphaproteobacteria</taxon>
        <taxon>Hyphomicrobiales</taxon>
        <taxon>Nitrobacteraceae</taxon>
        <taxon>Bradyrhizobium</taxon>
    </lineage>
</organism>
<dbReference type="EMBL" id="FMZW01000011">
    <property type="protein sequence ID" value="SDD42493.1"/>
    <property type="molecule type" value="Genomic_DNA"/>
</dbReference>